<name>A0A268NX63_SHOCL</name>
<dbReference type="InterPro" id="IPR015884">
    <property type="entry name" value="Malic_enzyme_CS"/>
</dbReference>
<feature type="binding site" evidence="6">
    <location>
        <position position="323"/>
    </location>
    <ligand>
        <name>(S)-malate</name>
        <dbReference type="ChEBI" id="CHEBI:15589"/>
    </ligand>
</feature>
<evidence type="ECO:0000256" key="1">
    <source>
        <dbReference type="ARBA" id="ARBA00001936"/>
    </source>
</evidence>
<dbReference type="InterPro" id="IPR012302">
    <property type="entry name" value="Malic_NAD-bd"/>
</dbReference>
<evidence type="ECO:0000259" key="9">
    <source>
        <dbReference type="SMART" id="SM00919"/>
    </source>
</evidence>
<feature type="binding site" evidence="7">
    <location>
        <position position="167"/>
    </location>
    <ligand>
        <name>a divalent metal cation</name>
        <dbReference type="ChEBI" id="CHEBI:60240"/>
    </ligand>
</feature>
<dbReference type="PIRSF" id="PIRSF000106">
    <property type="entry name" value="ME"/>
    <property type="match status" value="1"/>
</dbReference>
<gene>
    <name evidence="11" type="ORF">CHH72_15625</name>
</gene>
<evidence type="ECO:0000256" key="2">
    <source>
        <dbReference type="ARBA" id="ARBA00008785"/>
    </source>
</evidence>
<dbReference type="InterPro" id="IPR012301">
    <property type="entry name" value="Malic_N_dom"/>
</dbReference>
<evidence type="ECO:0000313" key="12">
    <source>
        <dbReference type="Proteomes" id="UP000216207"/>
    </source>
</evidence>
<dbReference type="PROSITE" id="PS00331">
    <property type="entry name" value="MALIC_ENZYMES"/>
    <property type="match status" value="1"/>
</dbReference>
<evidence type="ECO:0000256" key="8">
    <source>
        <dbReference type="RuleBase" id="RU003427"/>
    </source>
</evidence>
<dbReference type="PANTHER" id="PTHR43237">
    <property type="entry name" value="NADP-DEPENDENT MALIC ENZYME"/>
    <property type="match status" value="1"/>
</dbReference>
<dbReference type="EMBL" id="NPCC01000024">
    <property type="protein sequence ID" value="PAE88018.1"/>
    <property type="molecule type" value="Genomic_DNA"/>
</dbReference>
<evidence type="ECO:0000256" key="4">
    <source>
        <dbReference type="ARBA" id="ARBA00023002"/>
    </source>
</evidence>
<dbReference type="GO" id="GO:0004470">
    <property type="term" value="F:malic enzyme activity"/>
    <property type="evidence" value="ECO:0007669"/>
    <property type="project" value="InterPro"/>
</dbReference>
<protein>
    <submittedName>
        <fullName evidence="11">NAD-dependent malic enzyme</fullName>
    </submittedName>
</protein>
<feature type="binding site" evidence="6">
    <location>
        <position position="293"/>
    </location>
    <ligand>
        <name>(S)-malate</name>
        <dbReference type="ChEBI" id="CHEBI:15589"/>
    </ligand>
</feature>
<feature type="binding site" evidence="7">
    <location>
        <position position="142"/>
    </location>
    <ligand>
        <name>a divalent metal cation</name>
        <dbReference type="ChEBI" id="CHEBI:60240"/>
    </ligand>
</feature>
<evidence type="ECO:0000256" key="5">
    <source>
        <dbReference type="PIRSR" id="PIRSR000106-1"/>
    </source>
</evidence>
<dbReference type="SMART" id="SM01274">
    <property type="entry name" value="malic"/>
    <property type="match status" value="1"/>
</dbReference>
<keyword evidence="3 7" id="KW-0479">Metal-binding</keyword>
<evidence type="ECO:0000259" key="10">
    <source>
        <dbReference type="SMART" id="SM01274"/>
    </source>
</evidence>
<feature type="active site" description="Proton acceptor" evidence="5">
    <location>
        <position position="99"/>
    </location>
</feature>
<dbReference type="AlphaFoldDB" id="A0A268NX63"/>
<evidence type="ECO:0000256" key="7">
    <source>
        <dbReference type="PIRSR" id="PIRSR000106-3"/>
    </source>
</evidence>
<dbReference type="RefSeq" id="WP_095326910.1">
    <property type="nucleotide sequence ID" value="NZ_NPCC01000024.1"/>
</dbReference>
<reference evidence="11 12" key="1">
    <citation type="submission" date="2017-07" db="EMBL/GenBank/DDBJ databases">
        <title>Isolation and whole genome analysis of endospore-forming bacteria from heroin.</title>
        <authorList>
            <person name="Kalinowski J."/>
            <person name="Ahrens B."/>
            <person name="Al-Dilaimi A."/>
            <person name="Winkler A."/>
            <person name="Wibberg D."/>
            <person name="Schleenbecker U."/>
            <person name="Ruckert C."/>
            <person name="Wolfel R."/>
            <person name="Grass G."/>
        </authorList>
    </citation>
    <scope>NUCLEOTIDE SEQUENCE [LARGE SCALE GENOMIC DNA]</scope>
    <source>
        <strain evidence="11 12">7539</strain>
    </source>
</reference>
<dbReference type="FunFam" id="3.40.50.720:FF:000095">
    <property type="entry name" value="NADP-dependent malic enzyme"/>
    <property type="match status" value="1"/>
</dbReference>
<evidence type="ECO:0000256" key="3">
    <source>
        <dbReference type="ARBA" id="ARBA00022723"/>
    </source>
</evidence>
<comment type="cofactor">
    <cofactor evidence="7">
        <name>Mg(2+)</name>
        <dbReference type="ChEBI" id="CHEBI:18420"/>
    </cofactor>
    <cofactor evidence="7">
        <name>Mn(2+)</name>
        <dbReference type="ChEBI" id="CHEBI:29035"/>
    </cofactor>
    <text evidence="7">Divalent metal cations. Prefers magnesium or manganese.</text>
</comment>
<dbReference type="GO" id="GO:0016616">
    <property type="term" value="F:oxidoreductase activity, acting on the CH-OH group of donors, NAD or NADP as acceptor"/>
    <property type="evidence" value="ECO:0007669"/>
    <property type="project" value="InterPro"/>
</dbReference>
<sequence>MKEYDNVLQARKQREAAIALHKHGKMEMKSTVPLINEYDMSLAYTPGVAEPCKRIAENKDEVYDHTIKGNLVAIVTDGSAVLGLGNIGPEAAMPVMEGKAVLFKQFAGVDAIPLCLETQDVDAIVATIKAVAPTFGGINLEDIAAPRCFEIEQRLQEELNIPVFHDDQHGTAIVVLAALINALKVVDKGLNSARIVINGAGAAGLSIATLLLEAGCSDITLVSLEGIVQENEPWLNQRQKELAAQTNRRHLTGKLDQAIEGADVFIGVSGPRALTGEQVKRMNNDAVVFALANPTPEIYPEEASAAGAAVVGTGRSDFPNQINNVLAFPGIFRGALDARASTITTSMKLAAAKAIANIVGQDLHAGHILPSPFDERIAPAVAKSVADEAKEKVCS</sequence>
<feature type="active site" description="Proton donor" evidence="5">
    <location>
        <position position="44"/>
    </location>
</feature>
<feature type="domain" description="Malic enzyme N-terminal" evidence="10">
    <location>
        <begin position="23"/>
        <end position="156"/>
    </location>
</feature>
<evidence type="ECO:0000313" key="11">
    <source>
        <dbReference type="EMBL" id="PAE88018.1"/>
    </source>
</evidence>
<dbReference type="InterPro" id="IPR037062">
    <property type="entry name" value="Malic_N_dom_sf"/>
</dbReference>
<dbReference type="InterPro" id="IPR036291">
    <property type="entry name" value="NAD(P)-bd_dom_sf"/>
</dbReference>
<dbReference type="Pfam" id="PF00390">
    <property type="entry name" value="malic"/>
    <property type="match status" value="1"/>
</dbReference>
<dbReference type="Gene3D" id="3.40.50.10380">
    <property type="entry name" value="Malic enzyme, N-terminal domain"/>
    <property type="match status" value="1"/>
</dbReference>
<dbReference type="CDD" id="cd05311">
    <property type="entry name" value="NAD_bind_2_malic_enz"/>
    <property type="match status" value="1"/>
</dbReference>
<dbReference type="SUPFAM" id="SSF53223">
    <property type="entry name" value="Aminoacid dehydrogenase-like, N-terminal domain"/>
    <property type="match status" value="1"/>
</dbReference>
<evidence type="ECO:0000256" key="6">
    <source>
        <dbReference type="PIRSR" id="PIRSR000106-2"/>
    </source>
</evidence>
<dbReference type="GO" id="GO:0051287">
    <property type="term" value="F:NAD binding"/>
    <property type="evidence" value="ECO:0007669"/>
    <property type="project" value="InterPro"/>
</dbReference>
<feature type="binding site" evidence="7">
    <location>
        <position position="141"/>
    </location>
    <ligand>
        <name>a divalent metal cation</name>
        <dbReference type="ChEBI" id="CHEBI:60240"/>
    </ligand>
</feature>
<proteinExistence type="inferred from homology"/>
<dbReference type="SUPFAM" id="SSF51735">
    <property type="entry name" value="NAD(P)-binding Rossmann-fold domains"/>
    <property type="match status" value="1"/>
</dbReference>
<keyword evidence="4" id="KW-0560">Oxidoreductase</keyword>
<feature type="domain" description="Malic enzyme NAD-binding" evidence="9">
    <location>
        <begin position="168"/>
        <end position="390"/>
    </location>
</feature>
<dbReference type="PANTHER" id="PTHR43237:SF4">
    <property type="entry name" value="NADP-DEPENDENT MALIC ENZYME"/>
    <property type="match status" value="1"/>
</dbReference>
<dbReference type="Gene3D" id="3.40.50.720">
    <property type="entry name" value="NAD(P)-binding Rossmann-like Domain"/>
    <property type="match status" value="1"/>
</dbReference>
<dbReference type="SMART" id="SM00919">
    <property type="entry name" value="Malic_M"/>
    <property type="match status" value="1"/>
</dbReference>
<organism evidence="11 12">
    <name type="scientific">Shouchella clausii</name>
    <name type="common">Alkalihalobacillus clausii</name>
    <dbReference type="NCBI Taxonomy" id="79880"/>
    <lineage>
        <taxon>Bacteria</taxon>
        <taxon>Bacillati</taxon>
        <taxon>Bacillota</taxon>
        <taxon>Bacilli</taxon>
        <taxon>Bacillales</taxon>
        <taxon>Bacillaceae</taxon>
        <taxon>Shouchella</taxon>
    </lineage>
</organism>
<dbReference type="InterPro" id="IPR001891">
    <property type="entry name" value="Malic_OxRdtase"/>
</dbReference>
<dbReference type="Pfam" id="PF03949">
    <property type="entry name" value="Malic_M"/>
    <property type="match status" value="1"/>
</dbReference>
<dbReference type="FunFam" id="3.40.50.10380:FF:000003">
    <property type="entry name" value="NADP-dependent malic enzyme"/>
    <property type="match status" value="1"/>
</dbReference>
<dbReference type="InterPro" id="IPR046346">
    <property type="entry name" value="Aminoacid_DH-like_N_sf"/>
</dbReference>
<comment type="similarity">
    <text evidence="2 8">Belongs to the malic enzymes family.</text>
</comment>
<dbReference type="Proteomes" id="UP000216207">
    <property type="component" value="Unassembled WGS sequence"/>
</dbReference>
<dbReference type="InterPro" id="IPR045213">
    <property type="entry name" value="Malic_NAD-bd_bact_type"/>
</dbReference>
<dbReference type="InterPro" id="IPR051674">
    <property type="entry name" value="Malate_Decarboxylase"/>
</dbReference>
<comment type="caution">
    <text evidence="11">The sequence shown here is derived from an EMBL/GenBank/DDBJ whole genome shotgun (WGS) entry which is preliminary data.</text>
</comment>
<accession>A0A268NX63</accession>
<dbReference type="GO" id="GO:0046872">
    <property type="term" value="F:metal ion binding"/>
    <property type="evidence" value="ECO:0007669"/>
    <property type="project" value="UniProtKB-KW"/>
</dbReference>
<comment type="cofactor">
    <cofactor evidence="1">
        <name>Mn(2+)</name>
        <dbReference type="ChEBI" id="CHEBI:29035"/>
    </cofactor>
</comment>
<dbReference type="PRINTS" id="PR00072">
    <property type="entry name" value="MALOXRDTASE"/>
</dbReference>